<proteinExistence type="predicted"/>
<sequence length="378" mass="43829">MNKVRQGNKTLTGFAYLLMVFAFERFKCLREIFNFSILSQFPLMLGWANETSEILRNRSLMPTMETCFDKLREMADEDVDLLPYRRNVLEAELADQFKYQSWMVYAKVYTICFKNIAKHPVHTCCKQLGLELGDLKKCDDFRIKMTLKERGPGKDKNWRDFTSFYRHCNTRWAKRNMHLIKKDFSMFGPLMNYLQEGDVDERETESPPRCNLSTPRDEVQAPFFDSSLSHEALSIQTPQEVLSSQMSLQPTDEDFDHNHDMDDNLIYDETVEDGIPNNDVDAEVGNLEVGNANNDKEVGDDIPNNDVMDVEVGNNNNDVLDAGVDNHDEGEHNNNVKNYTRGDCEGALRPKPRMCTLYTPEQELHVRKKTKLRKPKIK</sequence>
<dbReference type="EMBL" id="OX451739">
    <property type="protein sequence ID" value="CAI8611521.1"/>
    <property type="molecule type" value="Genomic_DNA"/>
</dbReference>
<reference evidence="2 3" key="1">
    <citation type="submission" date="2023-01" db="EMBL/GenBank/DDBJ databases">
        <authorList>
            <person name="Kreplak J."/>
        </authorList>
    </citation>
    <scope>NUCLEOTIDE SEQUENCE [LARGE SCALE GENOMIC DNA]</scope>
</reference>
<evidence type="ECO:0000313" key="3">
    <source>
        <dbReference type="Proteomes" id="UP001157006"/>
    </source>
</evidence>
<dbReference type="Proteomes" id="UP001157006">
    <property type="component" value="Chromosome 4"/>
</dbReference>
<feature type="region of interest" description="Disordered" evidence="1">
    <location>
        <begin position="237"/>
        <end position="259"/>
    </location>
</feature>
<gene>
    <name evidence="2" type="ORF">VFH_IV233160</name>
</gene>
<name>A0AAV1ALX5_VICFA</name>
<protein>
    <submittedName>
        <fullName evidence="2">Uncharacterized protein</fullName>
    </submittedName>
</protein>
<dbReference type="AlphaFoldDB" id="A0AAV1ALX5"/>
<keyword evidence="3" id="KW-1185">Reference proteome</keyword>
<evidence type="ECO:0000256" key="1">
    <source>
        <dbReference type="SAM" id="MobiDB-lite"/>
    </source>
</evidence>
<evidence type="ECO:0000313" key="2">
    <source>
        <dbReference type="EMBL" id="CAI8611521.1"/>
    </source>
</evidence>
<organism evidence="2 3">
    <name type="scientific">Vicia faba</name>
    <name type="common">Broad bean</name>
    <name type="synonym">Faba vulgaris</name>
    <dbReference type="NCBI Taxonomy" id="3906"/>
    <lineage>
        <taxon>Eukaryota</taxon>
        <taxon>Viridiplantae</taxon>
        <taxon>Streptophyta</taxon>
        <taxon>Embryophyta</taxon>
        <taxon>Tracheophyta</taxon>
        <taxon>Spermatophyta</taxon>
        <taxon>Magnoliopsida</taxon>
        <taxon>eudicotyledons</taxon>
        <taxon>Gunneridae</taxon>
        <taxon>Pentapetalae</taxon>
        <taxon>rosids</taxon>
        <taxon>fabids</taxon>
        <taxon>Fabales</taxon>
        <taxon>Fabaceae</taxon>
        <taxon>Papilionoideae</taxon>
        <taxon>50 kb inversion clade</taxon>
        <taxon>NPAAA clade</taxon>
        <taxon>Hologalegina</taxon>
        <taxon>IRL clade</taxon>
        <taxon>Fabeae</taxon>
        <taxon>Vicia</taxon>
    </lineage>
</organism>
<accession>A0AAV1ALX5</accession>
<feature type="compositionally biased region" description="Polar residues" evidence="1">
    <location>
        <begin position="237"/>
        <end position="250"/>
    </location>
</feature>